<dbReference type="AlphaFoldDB" id="A0A091HU83"/>
<accession>A0A091HU83</accession>
<feature type="non-terminal residue" evidence="2">
    <location>
        <position position="113"/>
    </location>
</feature>
<protein>
    <submittedName>
        <fullName evidence="2">Uncharacterized protein</fullName>
    </submittedName>
</protein>
<feature type="region of interest" description="Disordered" evidence="1">
    <location>
        <begin position="22"/>
        <end position="58"/>
    </location>
</feature>
<keyword evidence="3" id="KW-1185">Reference proteome</keyword>
<organism evidence="2 3">
    <name type="scientific">Calypte anna</name>
    <name type="common">Anna's hummingbird</name>
    <name type="synonym">Archilochus anna</name>
    <dbReference type="NCBI Taxonomy" id="9244"/>
    <lineage>
        <taxon>Eukaryota</taxon>
        <taxon>Metazoa</taxon>
        <taxon>Chordata</taxon>
        <taxon>Craniata</taxon>
        <taxon>Vertebrata</taxon>
        <taxon>Euteleostomi</taxon>
        <taxon>Archelosauria</taxon>
        <taxon>Archosauria</taxon>
        <taxon>Dinosauria</taxon>
        <taxon>Saurischia</taxon>
        <taxon>Theropoda</taxon>
        <taxon>Coelurosauria</taxon>
        <taxon>Aves</taxon>
        <taxon>Neognathae</taxon>
        <taxon>Neoaves</taxon>
        <taxon>Strisores</taxon>
        <taxon>Apodiformes</taxon>
        <taxon>Trochilidae</taxon>
        <taxon>Calypte</taxon>
    </lineage>
</organism>
<feature type="compositionally biased region" description="Gly residues" evidence="1">
    <location>
        <begin position="26"/>
        <end position="41"/>
    </location>
</feature>
<evidence type="ECO:0000313" key="2">
    <source>
        <dbReference type="EMBL" id="KFO98724.1"/>
    </source>
</evidence>
<evidence type="ECO:0000256" key="1">
    <source>
        <dbReference type="SAM" id="MobiDB-lite"/>
    </source>
</evidence>
<dbReference type="Proteomes" id="UP000054308">
    <property type="component" value="Unassembled WGS sequence"/>
</dbReference>
<sequence>GSAAPPPARSTSGCWRSWRCPARGRGAAGSDGRGGGRGQVGEGNDEKVEGGMRRPAPAGFSRSLQNRCSCLCCSPGGAAACCDSGSCHSAWTFWDSLRLVSHWTLLRCWVCPP</sequence>
<feature type="non-terminal residue" evidence="2">
    <location>
        <position position="1"/>
    </location>
</feature>
<dbReference type="EMBL" id="KL217789">
    <property type="protein sequence ID" value="KFO98724.1"/>
    <property type="molecule type" value="Genomic_DNA"/>
</dbReference>
<evidence type="ECO:0000313" key="3">
    <source>
        <dbReference type="Proteomes" id="UP000054308"/>
    </source>
</evidence>
<reference evidence="2 3" key="1">
    <citation type="submission" date="2014-04" db="EMBL/GenBank/DDBJ databases">
        <title>Genome evolution of avian class.</title>
        <authorList>
            <person name="Zhang G."/>
            <person name="Li C."/>
        </authorList>
    </citation>
    <scope>NUCLEOTIDE SEQUENCE [LARGE SCALE GENOMIC DNA]</scope>
    <source>
        <strain evidence="2">BGI_N300</strain>
    </source>
</reference>
<proteinExistence type="predicted"/>
<gene>
    <name evidence="2" type="ORF">N300_01886</name>
</gene>
<name>A0A091HU83_CALAN</name>